<evidence type="ECO:0000313" key="4">
    <source>
        <dbReference type="EMBL" id="TGE39258.1"/>
    </source>
</evidence>
<proteinExistence type="predicted"/>
<dbReference type="PROSITE" id="PS50111">
    <property type="entry name" value="CHEMOTAXIS_TRANSDUC_2"/>
    <property type="match status" value="1"/>
</dbReference>
<feature type="domain" description="Methyl-accepting transducer" evidence="3">
    <location>
        <begin position="215"/>
        <end position="380"/>
    </location>
</feature>
<dbReference type="RefSeq" id="WP_135545753.1">
    <property type="nucleotide sequence ID" value="NZ_SPQQ01000002.1"/>
</dbReference>
<gene>
    <name evidence="4" type="ORF">E4K67_07395</name>
</gene>
<reference evidence="4 5" key="1">
    <citation type="submission" date="2019-03" db="EMBL/GenBank/DDBJ databases">
        <title>Draft Genome Sequence of Desulfosporosinus fructosivorans Strain 63.6F, Isolated from Marine Sediment in the Baltic Sea.</title>
        <authorList>
            <person name="Hausmann B."/>
            <person name="Vandieken V."/>
            <person name="Pjevac P."/>
            <person name="Schreck K."/>
            <person name="Herbold C.W."/>
            <person name="Loy A."/>
        </authorList>
    </citation>
    <scope>NUCLEOTIDE SEQUENCE [LARGE SCALE GENOMIC DNA]</scope>
    <source>
        <strain evidence="4 5">63.6F</strain>
    </source>
</reference>
<evidence type="ECO:0000256" key="2">
    <source>
        <dbReference type="PROSITE-ProRule" id="PRU00284"/>
    </source>
</evidence>
<evidence type="ECO:0000259" key="3">
    <source>
        <dbReference type="PROSITE" id="PS50111"/>
    </source>
</evidence>
<dbReference type="SUPFAM" id="SSF58104">
    <property type="entry name" value="Methyl-accepting chemotaxis protein (MCP) signaling domain"/>
    <property type="match status" value="1"/>
</dbReference>
<protein>
    <submittedName>
        <fullName evidence="4">Methyl-accepting chemotaxis protein</fullName>
    </submittedName>
</protein>
<dbReference type="InterPro" id="IPR004089">
    <property type="entry name" value="MCPsignal_dom"/>
</dbReference>
<comment type="caution">
    <text evidence="4">The sequence shown here is derived from an EMBL/GenBank/DDBJ whole genome shotgun (WGS) entry which is preliminary data.</text>
</comment>
<name>A0A4Z0R8Y9_9FIRM</name>
<accession>A0A4Z0R8Y9</accession>
<dbReference type="Gene3D" id="1.10.287.950">
    <property type="entry name" value="Methyl-accepting chemotaxis protein"/>
    <property type="match status" value="1"/>
</dbReference>
<dbReference type="Proteomes" id="UP000298460">
    <property type="component" value="Unassembled WGS sequence"/>
</dbReference>
<keyword evidence="1 2" id="KW-0807">Transducer</keyword>
<dbReference type="PANTHER" id="PTHR32089:SF112">
    <property type="entry name" value="LYSOZYME-LIKE PROTEIN-RELATED"/>
    <property type="match status" value="1"/>
</dbReference>
<evidence type="ECO:0000256" key="1">
    <source>
        <dbReference type="ARBA" id="ARBA00023224"/>
    </source>
</evidence>
<dbReference type="AlphaFoldDB" id="A0A4Z0R8Y9"/>
<dbReference type="GO" id="GO:0007165">
    <property type="term" value="P:signal transduction"/>
    <property type="evidence" value="ECO:0007669"/>
    <property type="project" value="UniProtKB-KW"/>
</dbReference>
<sequence length="380" mass="41924">MISLSGVDHIKSMCETQADMIPGGVIYLITDRETIIWRKASSEVGLDIYQVGEKLNDQSAADRAMREGKTLTLKSRTSTGIRVKTIAEPIVDHERQVVGAFSTVFPLYHPVVKAFKDFAPILSEMFSDGAVMFITTLEKFYYIQHSERFKLPQLKIDDHFKEDTTPAIVIKTKKPFSMEYDELVYGKPCFAVCYPLFSEEGELTASFGMVIPKVVAKNLREMAQTLDDGLSQISAAIEELSASANNIHANEQELNKTISEITTLSLEIDKVSSFIKEIAAETNMLGLNAAIEAARAGEAGRGFGVVAEEIRKLSEQSKSTVPRIQKLTNEIIGKVSESNQKSKNSLLSSQEQAAATQEITASIEEITSMAQILNEIALKL</sequence>
<dbReference type="EMBL" id="SPQQ01000002">
    <property type="protein sequence ID" value="TGE39258.1"/>
    <property type="molecule type" value="Genomic_DNA"/>
</dbReference>
<dbReference type="Pfam" id="PF00015">
    <property type="entry name" value="MCPsignal"/>
    <property type="match status" value="1"/>
</dbReference>
<organism evidence="4 5">
    <name type="scientific">Desulfosporosinus fructosivorans</name>
    <dbReference type="NCBI Taxonomy" id="2018669"/>
    <lineage>
        <taxon>Bacteria</taxon>
        <taxon>Bacillati</taxon>
        <taxon>Bacillota</taxon>
        <taxon>Clostridia</taxon>
        <taxon>Eubacteriales</taxon>
        <taxon>Desulfitobacteriaceae</taxon>
        <taxon>Desulfosporosinus</taxon>
    </lineage>
</organism>
<dbReference type="SMART" id="SM00283">
    <property type="entry name" value="MA"/>
    <property type="match status" value="1"/>
</dbReference>
<dbReference type="GO" id="GO:0016020">
    <property type="term" value="C:membrane"/>
    <property type="evidence" value="ECO:0007669"/>
    <property type="project" value="InterPro"/>
</dbReference>
<evidence type="ECO:0000313" key="5">
    <source>
        <dbReference type="Proteomes" id="UP000298460"/>
    </source>
</evidence>
<keyword evidence="5" id="KW-1185">Reference proteome</keyword>
<dbReference type="PANTHER" id="PTHR32089">
    <property type="entry name" value="METHYL-ACCEPTING CHEMOTAXIS PROTEIN MCPB"/>
    <property type="match status" value="1"/>
</dbReference>